<reference evidence="2" key="1">
    <citation type="journal article" date="2017" name="Nat. Ecol. Evol.">
        <title>Genome expansion and lineage-specific genetic innovations in the forest pathogenic fungi Armillaria.</title>
        <authorList>
            <person name="Sipos G."/>
            <person name="Prasanna A.N."/>
            <person name="Walter M.C."/>
            <person name="O'Connor E."/>
            <person name="Balint B."/>
            <person name="Krizsan K."/>
            <person name="Kiss B."/>
            <person name="Hess J."/>
            <person name="Varga T."/>
            <person name="Slot J."/>
            <person name="Riley R."/>
            <person name="Boka B."/>
            <person name="Rigling D."/>
            <person name="Barry K."/>
            <person name="Lee J."/>
            <person name="Mihaltcheva S."/>
            <person name="LaButti K."/>
            <person name="Lipzen A."/>
            <person name="Waldron R."/>
            <person name="Moloney N.M."/>
            <person name="Sperisen C."/>
            <person name="Kredics L."/>
            <person name="Vagvoelgyi C."/>
            <person name="Patrignani A."/>
            <person name="Fitzpatrick D."/>
            <person name="Nagy I."/>
            <person name="Doyle S."/>
            <person name="Anderson J.B."/>
            <person name="Grigoriev I.V."/>
            <person name="Gueldener U."/>
            <person name="Muensterkoetter M."/>
            <person name="Nagy L.G."/>
        </authorList>
    </citation>
    <scope>NUCLEOTIDE SEQUENCE [LARGE SCALE GENOMIC DNA]</scope>
    <source>
        <strain evidence="2">Ar21-2</strain>
    </source>
</reference>
<dbReference type="Proteomes" id="UP000217790">
    <property type="component" value="Unassembled WGS sequence"/>
</dbReference>
<dbReference type="STRING" id="47427.A0A2H3DE12"/>
<keyword evidence="2" id="KW-1185">Reference proteome</keyword>
<accession>A0A2H3DE12</accession>
<sequence length="108" mass="11806">MSPGKAACLGCNNSPLLEDGRLAAIVDWETAGWFPEYWEFTMTERQSMGSEVMQTFWNAVGVPGNGLYDKELELEQALWRSTGDMSVPPGVVPDDPLDVPVVAPCDLT</sequence>
<evidence type="ECO:0000313" key="1">
    <source>
        <dbReference type="EMBL" id="PBK87337.1"/>
    </source>
</evidence>
<organism evidence="1 2">
    <name type="scientific">Armillaria gallica</name>
    <name type="common">Bulbous honey fungus</name>
    <name type="synonym">Armillaria bulbosa</name>
    <dbReference type="NCBI Taxonomy" id="47427"/>
    <lineage>
        <taxon>Eukaryota</taxon>
        <taxon>Fungi</taxon>
        <taxon>Dikarya</taxon>
        <taxon>Basidiomycota</taxon>
        <taxon>Agaricomycotina</taxon>
        <taxon>Agaricomycetes</taxon>
        <taxon>Agaricomycetidae</taxon>
        <taxon>Agaricales</taxon>
        <taxon>Marasmiineae</taxon>
        <taxon>Physalacriaceae</taxon>
        <taxon>Armillaria</taxon>
    </lineage>
</organism>
<evidence type="ECO:0000313" key="2">
    <source>
        <dbReference type="Proteomes" id="UP000217790"/>
    </source>
</evidence>
<dbReference type="InParanoid" id="A0A2H3DE12"/>
<proteinExistence type="predicted"/>
<dbReference type="EMBL" id="KZ293679">
    <property type="protein sequence ID" value="PBK87337.1"/>
    <property type="molecule type" value="Genomic_DNA"/>
</dbReference>
<protein>
    <recommendedName>
        <fullName evidence="3">Aminoglycoside phosphotransferase domain-containing protein</fullName>
    </recommendedName>
</protein>
<name>A0A2H3DE12_ARMGA</name>
<evidence type="ECO:0008006" key="3">
    <source>
        <dbReference type="Google" id="ProtNLM"/>
    </source>
</evidence>
<gene>
    <name evidence="1" type="ORF">ARMGADRAFT_1085745</name>
</gene>
<dbReference type="AlphaFoldDB" id="A0A2H3DE12"/>
<dbReference type="OrthoDB" id="5404599at2759"/>